<keyword evidence="3" id="KW-1185">Reference proteome</keyword>
<dbReference type="Gene3D" id="1.20.120.670">
    <property type="entry name" value="N-acetyl-b-d-glucoasminidase"/>
    <property type="match status" value="1"/>
</dbReference>
<dbReference type="InterPro" id="IPR024732">
    <property type="entry name" value="NAGLU_C"/>
</dbReference>
<protein>
    <recommendedName>
        <fullName evidence="1">Alpha-N-acetylglucosaminidase C-terminal domain-containing protein</fullName>
    </recommendedName>
</protein>
<evidence type="ECO:0000313" key="2">
    <source>
        <dbReference type="EMBL" id="GAA2912014.1"/>
    </source>
</evidence>
<sequence>MLPRIKSAYEARELSRFRELTALWLDLMTLLEDLAATDPRHLLGRWIAEARSWGASPRNATAWSTTRCPC</sequence>
<reference evidence="2 3" key="1">
    <citation type="journal article" date="2019" name="Int. J. Syst. Evol. Microbiol.">
        <title>The Global Catalogue of Microorganisms (GCM) 10K type strain sequencing project: providing services to taxonomists for standard genome sequencing and annotation.</title>
        <authorList>
            <consortium name="The Broad Institute Genomics Platform"/>
            <consortium name="The Broad Institute Genome Sequencing Center for Infectious Disease"/>
            <person name="Wu L."/>
            <person name="Ma J."/>
        </authorList>
    </citation>
    <scope>NUCLEOTIDE SEQUENCE [LARGE SCALE GENOMIC DNA]</scope>
    <source>
        <strain evidence="2 3">JCM 4087</strain>
    </source>
</reference>
<comment type="caution">
    <text evidence="2">The sequence shown here is derived from an EMBL/GenBank/DDBJ whole genome shotgun (WGS) entry which is preliminary data.</text>
</comment>
<dbReference type="Pfam" id="PF12972">
    <property type="entry name" value="NAGLU_C"/>
    <property type="match status" value="1"/>
</dbReference>
<proteinExistence type="predicted"/>
<gene>
    <name evidence="2" type="ORF">GCM10020221_04630</name>
</gene>
<accession>A0ABN3WE08</accession>
<dbReference type="EMBL" id="BAAAXZ010000020">
    <property type="protein sequence ID" value="GAA2912014.1"/>
    <property type="molecule type" value="Genomic_DNA"/>
</dbReference>
<evidence type="ECO:0000313" key="3">
    <source>
        <dbReference type="Proteomes" id="UP001501102"/>
    </source>
</evidence>
<evidence type="ECO:0000259" key="1">
    <source>
        <dbReference type="Pfam" id="PF12972"/>
    </source>
</evidence>
<dbReference type="Proteomes" id="UP001501102">
    <property type="component" value="Unassembled WGS sequence"/>
</dbReference>
<organism evidence="2 3">
    <name type="scientific">Streptomyces thioluteus</name>
    <dbReference type="NCBI Taxonomy" id="66431"/>
    <lineage>
        <taxon>Bacteria</taxon>
        <taxon>Bacillati</taxon>
        <taxon>Actinomycetota</taxon>
        <taxon>Actinomycetes</taxon>
        <taxon>Kitasatosporales</taxon>
        <taxon>Streptomycetaceae</taxon>
        <taxon>Streptomyces</taxon>
    </lineage>
</organism>
<name>A0ABN3WE08_STRTU</name>
<feature type="domain" description="Alpha-N-acetylglucosaminidase C-terminal" evidence="1">
    <location>
        <begin position="3"/>
        <end position="60"/>
    </location>
</feature>